<evidence type="ECO:0000313" key="4">
    <source>
        <dbReference type="Proteomes" id="UP000230821"/>
    </source>
</evidence>
<dbReference type="Gene3D" id="2.30.30.830">
    <property type="match status" value="1"/>
</dbReference>
<feature type="compositionally biased region" description="Acidic residues" evidence="1">
    <location>
        <begin position="58"/>
        <end position="68"/>
    </location>
</feature>
<evidence type="ECO:0000256" key="1">
    <source>
        <dbReference type="SAM" id="MobiDB-lite"/>
    </source>
</evidence>
<organism evidence="3 4">
    <name type="scientific">candidate division KSB3 bacterium</name>
    <dbReference type="NCBI Taxonomy" id="2044937"/>
    <lineage>
        <taxon>Bacteria</taxon>
        <taxon>candidate division KSB3</taxon>
    </lineage>
</organism>
<proteinExistence type="predicted"/>
<keyword evidence="2" id="KW-0472">Membrane</keyword>
<dbReference type="InterPro" id="IPR007446">
    <property type="entry name" value="PilP"/>
</dbReference>
<feature type="transmembrane region" description="Helical" evidence="2">
    <location>
        <begin position="12"/>
        <end position="34"/>
    </location>
</feature>
<reference evidence="3 4" key="1">
    <citation type="submission" date="2017-10" db="EMBL/GenBank/DDBJ databases">
        <title>Novel microbial diversity and functional potential in the marine mammal oral microbiome.</title>
        <authorList>
            <person name="Dudek N.K."/>
            <person name="Sun C.L."/>
            <person name="Burstein D."/>
            <person name="Kantor R.S."/>
            <person name="Aliaga Goltsman D.S."/>
            <person name="Bik E.M."/>
            <person name="Thomas B.C."/>
            <person name="Banfield J.F."/>
            <person name="Relman D.A."/>
        </authorList>
    </citation>
    <scope>NUCLEOTIDE SEQUENCE [LARGE SCALE GENOMIC DNA]</scope>
    <source>
        <strain evidence="3">DOLJORAL78_47_16</strain>
    </source>
</reference>
<protein>
    <recommendedName>
        <fullName evidence="5">Pilus assembly protein PilP</fullName>
    </recommendedName>
</protein>
<dbReference type="Proteomes" id="UP000230821">
    <property type="component" value="Unassembled WGS sequence"/>
</dbReference>
<evidence type="ECO:0008006" key="5">
    <source>
        <dbReference type="Google" id="ProtNLM"/>
    </source>
</evidence>
<sequence>MYILMYVLARKILRFGSVVIWGLIVGGALISFGGCDQAPPPPPPPAKIEITEPPSATEEVDSDTEADVPPEPQPTVYEYDPTGRREPFESLIAEEEIDLLDVIATPDPELLKSPLQKVELAQLKITGIILGSFGEYARILSPDGKSYTVNAGTLIGMHEGQVISITSNSVVVKEILRYESGKVEEVESILYLNPIEDEEEERP</sequence>
<comment type="caution">
    <text evidence="3">The sequence shown here is derived from an EMBL/GenBank/DDBJ whole genome shotgun (WGS) entry which is preliminary data.</text>
</comment>
<feature type="region of interest" description="Disordered" evidence="1">
    <location>
        <begin position="36"/>
        <end position="82"/>
    </location>
</feature>
<keyword evidence="2" id="KW-0812">Transmembrane</keyword>
<evidence type="ECO:0000256" key="2">
    <source>
        <dbReference type="SAM" id="Phobius"/>
    </source>
</evidence>
<dbReference type="EMBL" id="PDSK01000023">
    <property type="protein sequence ID" value="PIE36180.1"/>
    <property type="molecule type" value="Genomic_DNA"/>
</dbReference>
<gene>
    <name evidence="3" type="ORF">CSA56_01095</name>
</gene>
<accession>A0A2G6KLC1</accession>
<dbReference type="Pfam" id="PF04351">
    <property type="entry name" value="PilP"/>
    <property type="match status" value="1"/>
</dbReference>
<evidence type="ECO:0000313" key="3">
    <source>
        <dbReference type="EMBL" id="PIE36180.1"/>
    </source>
</evidence>
<name>A0A2G6KLC1_9BACT</name>
<dbReference type="AlphaFoldDB" id="A0A2G6KLC1"/>
<keyword evidence="2" id="KW-1133">Transmembrane helix</keyword>